<sequence>MMDVISHLHLSHLSINFDVLSREPTPSLIGAFSKVTHLDWLGQFNIQGPIAHFTSLTHLALSYYDMTDEILQILFGRFPKLEVVISLDVWTLHQGSVTVEKGFNPDMDDPRVVKMSCPFKSGVEDWMQDVRHGSGMWGLADDAVIERRRERERRRTGE</sequence>
<proteinExistence type="predicted"/>
<dbReference type="Proteomes" id="UP000308600">
    <property type="component" value="Unassembled WGS sequence"/>
</dbReference>
<reference evidence="1 2" key="1">
    <citation type="journal article" date="2019" name="Nat. Ecol. Evol.">
        <title>Megaphylogeny resolves global patterns of mushroom evolution.</title>
        <authorList>
            <person name="Varga T."/>
            <person name="Krizsan K."/>
            <person name="Foldi C."/>
            <person name="Dima B."/>
            <person name="Sanchez-Garcia M."/>
            <person name="Sanchez-Ramirez S."/>
            <person name="Szollosi G.J."/>
            <person name="Szarkandi J.G."/>
            <person name="Papp V."/>
            <person name="Albert L."/>
            <person name="Andreopoulos W."/>
            <person name="Angelini C."/>
            <person name="Antonin V."/>
            <person name="Barry K.W."/>
            <person name="Bougher N.L."/>
            <person name="Buchanan P."/>
            <person name="Buyck B."/>
            <person name="Bense V."/>
            <person name="Catcheside P."/>
            <person name="Chovatia M."/>
            <person name="Cooper J."/>
            <person name="Damon W."/>
            <person name="Desjardin D."/>
            <person name="Finy P."/>
            <person name="Geml J."/>
            <person name="Haridas S."/>
            <person name="Hughes K."/>
            <person name="Justo A."/>
            <person name="Karasinski D."/>
            <person name="Kautmanova I."/>
            <person name="Kiss B."/>
            <person name="Kocsube S."/>
            <person name="Kotiranta H."/>
            <person name="LaButti K.M."/>
            <person name="Lechner B.E."/>
            <person name="Liimatainen K."/>
            <person name="Lipzen A."/>
            <person name="Lukacs Z."/>
            <person name="Mihaltcheva S."/>
            <person name="Morgado L.N."/>
            <person name="Niskanen T."/>
            <person name="Noordeloos M.E."/>
            <person name="Ohm R.A."/>
            <person name="Ortiz-Santana B."/>
            <person name="Ovrebo C."/>
            <person name="Racz N."/>
            <person name="Riley R."/>
            <person name="Savchenko A."/>
            <person name="Shiryaev A."/>
            <person name="Soop K."/>
            <person name="Spirin V."/>
            <person name="Szebenyi C."/>
            <person name="Tomsovsky M."/>
            <person name="Tulloss R.E."/>
            <person name="Uehling J."/>
            <person name="Grigoriev I.V."/>
            <person name="Vagvolgyi C."/>
            <person name="Papp T."/>
            <person name="Martin F.M."/>
            <person name="Miettinen O."/>
            <person name="Hibbett D.S."/>
            <person name="Nagy L.G."/>
        </authorList>
    </citation>
    <scope>NUCLEOTIDE SEQUENCE [LARGE SCALE GENOMIC DNA]</scope>
    <source>
        <strain evidence="1 2">NL-1719</strain>
    </source>
</reference>
<accession>A0ACD3AK89</accession>
<organism evidence="1 2">
    <name type="scientific">Pluteus cervinus</name>
    <dbReference type="NCBI Taxonomy" id="181527"/>
    <lineage>
        <taxon>Eukaryota</taxon>
        <taxon>Fungi</taxon>
        <taxon>Dikarya</taxon>
        <taxon>Basidiomycota</taxon>
        <taxon>Agaricomycotina</taxon>
        <taxon>Agaricomycetes</taxon>
        <taxon>Agaricomycetidae</taxon>
        <taxon>Agaricales</taxon>
        <taxon>Pluteineae</taxon>
        <taxon>Pluteaceae</taxon>
        <taxon>Pluteus</taxon>
    </lineage>
</organism>
<dbReference type="EMBL" id="ML208426">
    <property type="protein sequence ID" value="TFK65774.1"/>
    <property type="molecule type" value="Genomic_DNA"/>
</dbReference>
<name>A0ACD3AK89_9AGAR</name>
<evidence type="ECO:0000313" key="2">
    <source>
        <dbReference type="Proteomes" id="UP000308600"/>
    </source>
</evidence>
<keyword evidence="2" id="KW-1185">Reference proteome</keyword>
<evidence type="ECO:0000313" key="1">
    <source>
        <dbReference type="EMBL" id="TFK65774.1"/>
    </source>
</evidence>
<gene>
    <name evidence="1" type="ORF">BDN72DRAFT_179861</name>
</gene>
<protein>
    <submittedName>
        <fullName evidence="1">Uncharacterized protein</fullName>
    </submittedName>
</protein>